<evidence type="ECO:0000313" key="2">
    <source>
        <dbReference type="EMBL" id="KAK8850068.1"/>
    </source>
</evidence>
<accession>A0ABR2HNZ7</accession>
<name>A0ABR2HNZ7_9EUKA</name>
<keyword evidence="3" id="KW-1185">Reference proteome</keyword>
<dbReference type="EMBL" id="JAPFFF010000024">
    <property type="protein sequence ID" value="KAK8850068.1"/>
    <property type="molecule type" value="Genomic_DNA"/>
</dbReference>
<evidence type="ECO:0000313" key="3">
    <source>
        <dbReference type="Proteomes" id="UP001470230"/>
    </source>
</evidence>
<dbReference type="Proteomes" id="UP001470230">
    <property type="component" value="Unassembled WGS sequence"/>
</dbReference>
<protein>
    <submittedName>
        <fullName evidence="2">Uncharacterized protein</fullName>
    </submittedName>
</protein>
<keyword evidence="1" id="KW-0175">Coiled coil</keyword>
<proteinExistence type="predicted"/>
<sequence>MRATRSEFNEAQKTYKDSEIVQGYKAVKTAIHNLQDAVDGKGGDLKTCQEQLEKSSKELLPKLTEAIRQQPLSKEITMEDVQDGLGFIVTQIMFPFKKFLNADASKFIQNMAKDGTISKELQVELEGLNPCKVDSNVEEHNNNVKKQCNNAMYALQNLRNRVKEKLPKGHERTESLKEINQSFEKLRNLKRNKQANADTSLGQCTKLKKYFKAEFEKITGFQAEQIKRLEELKDPKASAEAFNENIKEKCGIWHMKFLDLQSNVEKLPQDKERAQVLAEIKKSRDNIESISKEWAVNAETVDANSLPNLTKRQQDFDAAFQSVVIDFETLEKTQTKRLNELENAPKAAEDFYKGIEKKCDNAEQELKELLARAQKELPDTIKDASGKSVDNAEKIAFLTDITKGIEKINNLRKEWIVNANSLPNFTKHQQKFDEALNDVMKLKFSANGRYRLTEIIRTHTNNEAIMREFIMPLNARYEAQKSFLEDLQKTFSQKESLLSPDKQTEFEQKITAGIKLLYDKSNECIEEVQGTNINQKMRAEMLMLANAGLDEKLYGILVDLQNSDIVTEDIKEQITQRATQAQRDFRWDLRTTDEGAY</sequence>
<feature type="coiled-coil region" evidence="1">
    <location>
        <begin position="141"/>
        <end position="196"/>
    </location>
</feature>
<reference evidence="2 3" key="1">
    <citation type="submission" date="2024-04" db="EMBL/GenBank/DDBJ databases">
        <title>Tritrichomonas musculus Genome.</title>
        <authorList>
            <person name="Alves-Ferreira E."/>
            <person name="Grigg M."/>
            <person name="Lorenzi H."/>
            <person name="Galac M."/>
        </authorList>
    </citation>
    <scope>NUCLEOTIDE SEQUENCE [LARGE SCALE GENOMIC DNA]</scope>
    <source>
        <strain evidence="2 3">EAF2021</strain>
    </source>
</reference>
<gene>
    <name evidence="2" type="ORF">M9Y10_018179</name>
</gene>
<organism evidence="2 3">
    <name type="scientific">Tritrichomonas musculus</name>
    <dbReference type="NCBI Taxonomy" id="1915356"/>
    <lineage>
        <taxon>Eukaryota</taxon>
        <taxon>Metamonada</taxon>
        <taxon>Parabasalia</taxon>
        <taxon>Tritrichomonadida</taxon>
        <taxon>Tritrichomonadidae</taxon>
        <taxon>Tritrichomonas</taxon>
    </lineage>
</organism>
<comment type="caution">
    <text evidence="2">The sequence shown here is derived from an EMBL/GenBank/DDBJ whole genome shotgun (WGS) entry which is preliminary data.</text>
</comment>
<evidence type="ECO:0000256" key="1">
    <source>
        <dbReference type="SAM" id="Coils"/>
    </source>
</evidence>